<feature type="region of interest" description="Disordered" evidence="1">
    <location>
        <begin position="29"/>
        <end position="56"/>
    </location>
</feature>
<feature type="compositionally biased region" description="Pro residues" evidence="1">
    <location>
        <begin position="35"/>
        <end position="45"/>
    </location>
</feature>
<dbReference type="AlphaFoldDB" id="A0ABD6AYV6"/>
<keyword evidence="3" id="KW-1185">Reference proteome</keyword>
<protein>
    <recommendedName>
        <fullName evidence="4">Outer membrane lipoprotein-sorting protein</fullName>
    </recommendedName>
</protein>
<dbReference type="PROSITE" id="PS51257">
    <property type="entry name" value="PROKAR_LIPOPROTEIN"/>
    <property type="match status" value="1"/>
</dbReference>
<comment type="caution">
    <text evidence="2">The sequence shown here is derived from an EMBL/GenBank/DDBJ whole genome shotgun (WGS) entry which is preliminary data.</text>
</comment>
<name>A0ABD6AYV6_9EURY</name>
<dbReference type="EMBL" id="JBHUDC010000005">
    <property type="protein sequence ID" value="MFD1514019.1"/>
    <property type="molecule type" value="Genomic_DNA"/>
</dbReference>
<evidence type="ECO:0000313" key="3">
    <source>
        <dbReference type="Proteomes" id="UP001597187"/>
    </source>
</evidence>
<evidence type="ECO:0008006" key="4">
    <source>
        <dbReference type="Google" id="ProtNLM"/>
    </source>
</evidence>
<gene>
    <name evidence="2" type="ORF">ACFSBT_12085</name>
</gene>
<dbReference type="Proteomes" id="UP001597187">
    <property type="component" value="Unassembled WGS sequence"/>
</dbReference>
<accession>A0ABD6AYV6</accession>
<dbReference type="RefSeq" id="WP_250873975.1">
    <property type="nucleotide sequence ID" value="NZ_JALXFV010000005.1"/>
</dbReference>
<reference evidence="2 3" key="1">
    <citation type="journal article" date="2019" name="Int. J. Syst. Evol. Microbiol.">
        <title>The Global Catalogue of Microorganisms (GCM) 10K type strain sequencing project: providing services to taxonomists for standard genome sequencing and annotation.</title>
        <authorList>
            <consortium name="The Broad Institute Genomics Platform"/>
            <consortium name="The Broad Institute Genome Sequencing Center for Infectious Disease"/>
            <person name="Wu L."/>
            <person name="Ma J."/>
        </authorList>
    </citation>
    <scope>NUCLEOTIDE SEQUENCE [LARGE SCALE GENOMIC DNA]</scope>
    <source>
        <strain evidence="2 3">CGMCC 1.12563</strain>
    </source>
</reference>
<sequence length="292" mass="30700">MHRAVVAVVACLLVLAGCGTDGVGERGGLGTPAAPVTPAPVPGDRPAPADTEATEEVAPGVTNAGVVDSGRLVAAHVEHVRGRSVATTRRTVVYGVDGRVRSSAQTRAFVGADRRRAFVDHRVAGPPAGFGMDDERVQQYVAGETVFARTVSNGTERFASSARDPYATTGSALVSNISTGPSLATAFAAFVFDVAPHAGAWAESRYRLRSTTDPERGALAGLADERAQDVSFMATVTDEGLVTWWRMAYTTDRDGETVRVVRTVSFDGVGTTTVERPGWVDDARRKTARAAL</sequence>
<evidence type="ECO:0000313" key="2">
    <source>
        <dbReference type="EMBL" id="MFD1514019.1"/>
    </source>
</evidence>
<organism evidence="2 3">
    <name type="scientific">Halomarina rubra</name>
    <dbReference type="NCBI Taxonomy" id="2071873"/>
    <lineage>
        <taxon>Archaea</taxon>
        <taxon>Methanobacteriati</taxon>
        <taxon>Methanobacteriota</taxon>
        <taxon>Stenosarchaea group</taxon>
        <taxon>Halobacteria</taxon>
        <taxon>Halobacteriales</taxon>
        <taxon>Natronomonadaceae</taxon>
        <taxon>Halomarina</taxon>
    </lineage>
</organism>
<proteinExistence type="predicted"/>
<evidence type="ECO:0000256" key="1">
    <source>
        <dbReference type="SAM" id="MobiDB-lite"/>
    </source>
</evidence>